<evidence type="ECO:0000313" key="1">
    <source>
        <dbReference type="EMBL" id="RUS65903.1"/>
    </source>
</evidence>
<gene>
    <name evidence="1" type="ORF">CUZ56_02503</name>
</gene>
<keyword evidence="2" id="KW-1185">Reference proteome</keyword>
<evidence type="ECO:0000313" key="2">
    <source>
        <dbReference type="Proteomes" id="UP000286947"/>
    </source>
</evidence>
<dbReference type="AlphaFoldDB" id="A0A433SAY7"/>
<proteinExistence type="predicted"/>
<sequence length="138" mass="15549">MNLTDRLKNYLQESQETPSDNAVIDGNTGVDYYVTSACIDDASGQQAIKAVRVRPSQQAQLGDEEFLILRDLLVHLIQSKQLHFATLQKSKKNSWRHGSDLFFSPAGFISVNPEETVSDNVGDVPEFFMELEFLQHAF</sequence>
<reference evidence="1 2" key="1">
    <citation type="submission" date="2018-01" db="EMBL/GenBank/DDBJ databases">
        <title>Saezia sanguinis gen. nov., sp. nov., in the order Burkholderiales isolated from human blood.</title>
        <authorList>
            <person name="Medina-Pascual M.J."/>
            <person name="Valdezate S."/>
            <person name="Monzon S."/>
            <person name="Cuesta I."/>
            <person name="Carrasco G."/>
            <person name="Villalon P."/>
            <person name="Saez-Nieto J.A."/>
        </authorList>
    </citation>
    <scope>NUCLEOTIDE SEQUENCE [LARGE SCALE GENOMIC DNA]</scope>
    <source>
        <strain evidence="1 2">CNM695-12</strain>
    </source>
</reference>
<dbReference type="Proteomes" id="UP000286947">
    <property type="component" value="Unassembled WGS sequence"/>
</dbReference>
<dbReference type="RefSeq" id="WP_126980678.1">
    <property type="nucleotide sequence ID" value="NZ_PQSP01000008.1"/>
</dbReference>
<comment type="caution">
    <text evidence="1">The sequence shown here is derived from an EMBL/GenBank/DDBJ whole genome shotgun (WGS) entry which is preliminary data.</text>
</comment>
<accession>A0A433SAY7</accession>
<protein>
    <submittedName>
        <fullName evidence="1">Uncharacterized protein</fullName>
    </submittedName>
</protein>
<name>A0A433SAY7_9BURK</name>
<dbReference type="EMBL" id="PQSP01000008">
    <property type="protein sequence ID" value="RUS65903.1"/>
    <property type="molecule type" value="Genomic_DNA"/>
</dbReference>
<organism evidence="1 2">
    <name type="scientific">Saezia sanguinis</name>
    <dbReference type="NCBI Taxonomy" id="1965230"/>
    <lineage>
        <taxon>Bacteria</taxon>
        <taxon>Pseudomonadati</taxon>
        <taxon>Pseudomonadota</taxon>
        <taxon>Betaproteobacteria</taxon>
        <taxon>Burkholderiales</taxon>
        <taxon>Saeziaceae</taxon>
        <taxon>Saezia</taxon>
    </lineage>
</organism>